<comment type="caution">
    <text evidence="2">The sequence shown here is derived from an EMBL/GenBank/DDBJ whole genome shotgun (WGS) entry which is preliminary data.</text>
</comment>
<dbReference type="SUPFAM" id="SSF53098">
    <property type="entry name" value="Ribonuclease H-like"/>
    <property type="match status" value="1"/>
</dbReference>
<gene>
    <name evidence="2" type="ORF">KUTeg_018917</name>
</gene>
<evidence type="ECO:0000313" key="3">
    <source>
        <dbReference type="Proteomes" id="UP001217089"/>
    </source>
</evidence>
<feature type="domain" description="HAT C-terminal dimerisation" evidence="1">
    <location>
        <begin position="20"/>
        <end position="73"/>
    </location>
</feature>
<dbReference type="InterPro" id="IPR012337">
    <property type="entry name" value="RNaseH-like_sf"/>
</dbReference>
<reference evidence="2 3" key="1">
    <citation type="submission" date="2022-12" db="EMBL/GenBank/DDBJ databases">
        <title>Chromosome-level genome of Tegillarca granosa.</title>
        <authorList>
            <person name="Kim J."/>
        </authorList>
    </citation>
    <scope>NUCLEOTIDE SEQUENCE [LARGE SCALE GENOMIC DNA]</scope>
    <source>
        <strain evidence="2">Teg-2019</strain>
        <tissue evidence="2">Adductor muscle</tissue>
    </source>
</reference>
<dbReference type="Proteomes" id="UP001217089">
    <property type="component" value="Unassembled WGS sequence"/>
</dbReference>
<evidence type="ECO:0000313" key="2">
    <source>
        <dbReference type="EMBL" id="KAJ8302521.1"/>
    </source>
</evidence>
<evidence type="ECO:0000259" key="1">
    <source>
        <dbReference type="Pfam" id="PF05699"/>
    </source>
</evidence>
<keyword evidence="3" id="KW-1185">Reference proteome</keyword>
<dbReference type="PANTHER" id="PTHR46880:SF5">
    <property type="entry name" value="DUF4371 DOMAIN-CONTAINING PROTEIN"/>
    <property type="match status" value="1"/>
</dbReference>
<dbReference type="InterPro" id="IPR008906">
    <property type="entry name" value="HATC_C_dom"/>
</dbReference>
<organism evidence="2 3">
    <name type="scientific">Tegillarca granosa</name>
    <name type="common">Malaysian cockle</name>
    <name type="synonym">Anadara granosa</name>
    <dbReference type="NCBI Taxonomy" id="220873"/>
    <lineage>
        <taxon>Eukaryota</taxon>
        <taxon>Metazoa</taxon>
        <taxon>Spiralia</taxon>
        <taxon>Lophotrochozoa</taxon>
        <taxon>Mollusca</taxon>
        <taxon>Bivalvia</taxon>
        <taxon>Autobranchia</taxon>
        <taxon>Pteriomorphia</taxon>
        <taxon>Arcoida</taxon>
        <taxon>Arcoidea</taxon>
        <taxon>Arcidae</taxon>
        <taxon>Tegillarca</taxon>
    </lineage>
</organism>
<dbReference type="EMBL" id="JARBDR010000917">
    <property type="protein sequence ID" value="KAJ8302521.1"/>
    <property type="molecule type" value="Genomic_DNA"/>
</dbReference>
<proteinExistence type="predicted"/>
<sequence>MVMQHRLLDFDPFVNLMIEDYKNIYPYYVTLVSIALVIPVSSAPCERGFSQQNVLKNKLRNRLSPERLSRFLMIKLVGPESNQLDFLSAAIAFGNIKPKKK</sequence>
<name>A0ABQ9EDM9_TEGGR</name>
<dbReference type="Pfam" id="PF05699">
    <property type="entry name" value="Dimer_Tnp_hAT"/>
    <property type="match status" value="1"/>
</dbReference>
<protein>
    <recommendedName>
        <fullName evidence="1">HAT C-terminal dimerisation domain-containing protein</fullName>
    </recommendedName>
</protein>
<accession>A0ABQ9EDM9</accession>
<dbReference type="PANTHER" id="PTHR46880">
    <property type="entry name" value="RAS-ASSOCIATING DOMAIN-CONTAINING PROTEIN"/>
    <property type="match status" value="1"/>
</dbReference>